<dbReference type="PANTHER" id="PTHR48073:SF5">
    <property type="entry name" value="O-SUCCINYLBENZOATE SYNTHASE"/>
    <property type="match status" value="1"/>
</dbReference>
<keyword evidence="9" id="KW-1185">Reference proteome</keyword>
<dbReference type="Gene3D" id="3.20.20.120">
    <property type="entry name" value="Enolase-like C-terminal domain"/>
    <property type="match status" value="1"/>
</dbReference>
<evidence type="ECO:0000256" key="5">
    <source>
        <dbReference type="ARBA" id="ARBA00029491"/>
    </source>
</evidence>
<dbReference type="PANTHER" id="PTHR48073">
    <property type="entry name" value="O-SUCCINYLBENZOATE SYNTHASE-RELATED"/>
    <property type="match status" value="1"/>
</dbReference>
<dbReference type="Gene3D" id="3.30.390.10">
    <property type="entry name" value="Enolase-like, N-terminal domain"/>
    <property type="match status" value="1"/>
</dbReference>
<keyword evidence="3" id="KW-0460">Magnesium</keyword>
<dbReference type="GO" id="GO:0016854">
    <property type="term" value="F:racemase and epimerase activity"/>
    <property type="evidence" value="ECO:0007669"/>
    <property type="project" value="UniProtKB-ARBA"/>
</dbReference>
<keyword evidence="8" id="KW-0413">Isomerase</keyword>
<dbReference type="KEGG" id="wjo:FOL01_1526"/>
<dbReference type="Pfam" id="PF13378">
    <property type="entry name" value="MR_MLE_C"/>
    <property type="match status" value="1"/>
</dbReference>
<dbReference type="InterPro" id="IPR013342">
    <property type="entry name" value="Mandelate_racemase_C"/>
</dbReference>
<comment type="cofactor">
    <cofactor evidence="1">
        <name>a divalent metal cation</name>
        <dbReference type="ChEBI" id="CHEBI:60240"/>
    </cofactor>
</comment>
<dbReference type="GO" id="GO:0043748">
    <property type="term" value="F:O-succinylbenzoate synthase activity"/>
    <property type="evidence" value="ECO:0007669"/>
    <property type="project" value="UniProtKB-EC"/>
</dbReference>
<dbReference type="InterPro" id="IPR013341">
    <property type="entry name" value="Mandelate_racemase_N_dom"/>
</dbReference>
<dbReference type="UniPathway" id="UPA01057">
    <property type="reaction ID" value="UER00165"/>
</dbReference>
<evidence type="ECO:0000256" key="1">
    <source>
        <dbReference type="ARBA" id="ARBA00001968"/>
    </source>
</evidence>
<feature type="domain" description="Mandelate racemase/muconate lactonizing enzyme C-terminal" evidence="7">
    <location>
        <begin position="142"/>
        <end position="234"/>
    </location>
</feature>
<evidence type="ECO:0000256" key="3">
    <source>
        <dbReference type="ARBA" id="ARBA00022842"/>
    </source>
</evidence>
<protein>
    <recommendedName>
        <fullName evidence="5 6">o-succinylbenzoate synthase</fullName>
        <ecNumber evidence="5 6">4.2.1.113</ecNumber>
    </recommendedName>
</protein>
<dbReference type="NCBIfam" id="TIGR01928">
    <property type="entry name" value="menC_lowGC_arch"/>
    <property type="match status" value="1"/>
</dbReference>
<dbReference type="SFLD" id="SFLDG00180">
    <property type="entry name" value="muconate_cycloisomerase"/>
    <property type="match status" value="1"/>
</dbReference>
<name>A0A1L6RCX6_9LACO</name>
<proteinExistence type="predicted"/>
<dbReference type="InterPro" id="IPR029065">
    <property type="entry name" value="Enolase_C-like"/>
</dbReference>
<reference evidence="8 9" key="1">
    <citation type="submission" date="2016-02" db="EMBL/GenBank/DDBJ databases">
        <title>Complete Genome Sequence of Weissella jogaejeotgali FOL01.</title>
        <authorList>
            <person name="Lee J.-H."/>
            <person name="Ku H.-J."/>
        </authorList>
    </citation>
    <scope>NUCLEOTIDE SEQUENCE [LARGE SCALE GENOMIC DNA]</scope>
    <source>
        <strain evidence="8 9">FOL01</strain>
    </source>
</reference>
<organism evidence="8 9">
    <name type="scientific">Weissella jogaejeotgali</name>
    <dbReference type="NCBI Taxonomy" id="1631871"/>
    <lineage>
        <taxon>Bacteria</taxon>
        <taxon>Bacillati</taxon>
        <taxon>Bacillota</taxon>
        <taxon>Bacilli</taxon>
        <taxon>Lactobacillales</taxon>
        <taxon>Lactobacillaceae</taxon>
        <taxon>Weissella</taxon>
    </lineage>
</organism>
<dbReference type="InterPro" id="IPR029017">
    <property type="entry name" value="Enolase-like_N"/>
</dbReference>
<dbReference type="SMART" id="SM00922">
    <property type="entry name" value="MR_MLE"/>
    <property type="match status" value="1"/>
</dbReference>
<keyword evidence="4" id="KW-0456">Lyase</keyword>
<dbReference type="InterPro" id="IPR010197">
    <property type="entry name" value="OSBS/NAAAR"/>
</dbReference>
<dbReference type="GO" id="GO:0046872">
    <property type="term" value="F:metal ion binding"/>
    <property type="evidence" value="ECO:0007669"/>
    <property type="project" value="UniProtKB-KW"/>
</dbReference>
<accession>A0A1L6RCX6</accession>
<dbReference type="EC" id="4.2.1.113" evidence="5 6"/>
<evidence type="ECO:0000259" key="7">
    <source>
        <dbReference type="SMART" id="SM00922"/>
    </source>
</evidence>
<evidence type="ECO:0000256" key="4">
    <source>
        <dbReference type="ARBA" id="ARBA00023239"/>
    </source>
</evidence>
<evidence type="ECO:0000313" key="8">
    <source>
        <dbReference type="EMBL" id="APS42385.1"/>
    </source>
</evidence>
<dbReference type="AlphaFoldDB" id="A0A1L6RCX6"/>
<dbReference type="SUPFAM" id="SSF54826">
    <property type="entry name" value="Enolase N-terminal domain-like"/>
    <property type="match status" value="1"/>
</dbReference>
<dbReference type="GO" id="GO:0009234">
    <property type="term" value="P:menaquinone biosynthetic process"/>
    <property type="evidence" value="ECO:0007669"/>
    <property type="project" value="UniProtKB-UniRule"/>
</dbReference>
<dbReference type="EMBL" id="CP014332">
    <property type="protein sequence ID" value="APS42385.1"/>
    <property type="molecule type" value="Genomic_DNA"/>
</dbReference>
<dbReference type="Proteomes" id="UP000185473">
    <property type="component" value="Chromosome"/>
</dbReference>
<dbReference type="UniPathway" id="UPA00079"/>
<gene>
    <name evidence="8" type="ORF">FOL01_1526</name>
</gene>
<keyword evidence="2" id="KW-0479">Metal-binding</keyword>
<evidence type="ECO:0000256" key="6">
    <source>
        <dbReference type="NCBIfam" id="TIGR01928"/>
    </source>
</evidence>
<dbReference type="SUPFAM" id="SSF51604">
    <property type="entry name" value="Enolase C-terminal domain-like"/>
    <property type="match status" value="1"/>
</dbReference>
<sequence length="370" mass="40735">MQVKEIKIYPLALMMKSPFKTAHGTTLKRPLTLVAITLMNGITGYGEIQSFADNQYAPETHAQSLAVVQRLSKDLLTRHFETPFAVATWLANQTNQSFAKAAIEMAFWDAYGKQVHQPLWTMLGGQQQQIAVSSVVGMQTNWQQTSHLVNKLNQQGYQRIKIKINQQTDIMAIRQLVSEFPQQMFSLDANASWATTDIERLKALDQAGLALIEQPFHSNAWTEHQVAQQQLTQLQLSLDESLNSLADVNYAIANQTTRALTIKQGKLGGIASASQAIMSATQAHLNPWIGGMLGSGLGRAVDLALASLPGANQVPADSAQFDHYFEADIGENLPYVQQGTLPLPAENGIGVSIDWPTVAKYLVHEPIIYQ</sequence>
<dbReference type="STRING" id="1631871.FOL01_1526"/>
<dbReference type="Pfam" id="PF02746">
    <property type="entry name" value="MR_MLE_N"/>
    <property type="match status" value="1"/>
</dbReference>
<evidence type="ECO:0000313" key="9">
    <source>
        <dbReference type="Proteomes" id="UP000185473"/>
    </source>
</evidence>
<dbReference type="InterPro" id="IPR036849">
    <property type="entry name" value="Enolase-like_C_sf"/>
</dbReference>
<evidence type="ECO:0000256" key="2">
    <source>
        <dbReference type="ARBA" id="ARBA00022723"/>
    </source>
</evidence>
<dbReference type="SFLD" id="SFLDS00001">
    <property type="entry name" value="Enolase"/>
    <property type="match status" value="1"/>
</dbReference>
<dbReference type="SFLD" id="SFLDF00009">
    <property type="entry name" value="o-succinylbenzoate_synthase"/>
    <property type="match status" value="1"/>
</dbReference>